<dbReference type="SUPFAM" id="SSF51658">
    <property type="entry name" value="Xylose isomerase-like"/>
    <property type="match status" value="1"/>
</dbReference>
<name>A0A5C6F4I2_9BACT</name>
<gene>
    <name evidence="2" type="primary">iolE_3</name>
    <name evidence="2" type="ORF">Poly59_25620</name>
</gene>
<evidence type="ECO:0000259" key="1">
    <source>
        <dbReference type="Pfam" id="PF01261"/>
    </source>
</evidence>
<organism evidence="2 3">
    <name type="scientific">Rubripirellula reticaptiva</name>
    <dbReference type="NCBI Taxonomy" id="2528013"/>
    <lineage>
        <taxon>Bacteria</taxon>
        <taxon>Pseudomonadati</taxon>
        <taxon>Planctomycetota</taxon>
        <taxon>Planctomycetia</taxon>
        <taxon>Pirellulales</taxon>
        <taxon>Pirellulaceae</taxon>
        <taxon>Rubripirellula</taxon>
    </lineage>
</organism>
<sequence length="308" mass="34660">MPKLAAFPKAYMQALCKDGTMKLAEWFELATTLDVEGLEFYAGFIEMDDEAKWSGFRRQVEDLGMSIPMLCCSPDFTHPDAAFREREIAKQKRWIDMTDALGGNYCRVLSGQRRPELTIQEGVGLAADSIKACLPYAQERNITLILENHYKDDFWEYPEFAQAMDVFCDLVAAIDHPNFGVNYDPSNAFLAGDDPIELLKRVSHRVVTMHASDRYLLEGTIEDLRREEGGSPGYAKRLSHGEIGKGLNDYDAIFSELKGKGFDGWISIEDGVDGIDQLRRSAEFLRRKIAQHWPSPASARLPPGEPGL</sequence>
<keyword evidence="3" id="KW-1185">Reference proteome</keyword>
<evidence type="ECO:0000313" key="2">
    <source>
        <dbReference type="EMBL" id="TWU56258.1"/>
    </source>
</evidence>
<dbReference type="EMBL" id="SJPX01000002">
    <property type="protein sequence ID" value="TWU56258.1"/>
    <property type="molecule type" value="Genomic_DNA"/>
</dbReference>
<proteinExistence type="predicted"/>
<dbReference type="Gene3D" id="3.20.20.150">
    <property type="entry name" value="Divalent-metal-dependent TIM barrel enzymes"/>
    <property type="match status" value="1"/>
</dbReference>
<dbReference type="InterPro" id="IPR013022">
    <property type="entry name" value="Xyl_isomerase-like_TIM-brl"/>
</dbReference>
<dbReference type="GO" id="GO:0050114">
    <property type="term" value="F:myo-inosose-2 dehydratase activity"/>
    <property type="evidence" value="ECO:0007669"/>
    <property type="project" value="UniProtKB-EC"/>
</dbReference>
<dbReference type="EC" id="4.2.1.44" evidence="2"/>
<reference evidence="2 3" key="1">
    <citation type="submission" date="2019-02" db="EMBL/GenBank/DDBJ databases">
        <title>Deep-cultivation of Planctomycetes and their phenomic and genomic characterization uncovers novel biology.</title>
        <authorList>
            <person name="Wiegand S."/>
            <person name="Jogler M."/>
            <person name="Boedeker C."/>
            <person name="Pinto D."/>
            <person name="Vollmers J."/>
            <person name="Rivas-Marin E."/>
            <person name="Kohn T."/>
            <person name="Peeters S.H."/>
            <person name="Heuer A."/>
            <person name="Rast P."/>
            <person name="Oberbeckmann S."/>
            <person name="Bunk B."/>
            <person name="Jeske O."/>
            <person name="Meyerdierks A."/>
            <person name="Storesund J.E."/>
            <person name="Kallscheuer N."/>
            <person name="Luecker S."/>
            <person name="Lage O.M."/>
            <person name="Pohl T."/>
            <person name="Merkel B.J."/>
            <person name="Hornburger P."/>
            <person name="Mueller R.-W."/>
            <person name="Bruemmer F."/>
            <person name="Labrenz M."/>
            <person name="Spormann A.M."/>
            <person name="Op Den Camp H."/>
            <person name="Overmann J."/>
            <person name="Amann R."/>
            <person name="Jetten M.S.M."/>
            <person name="Mascher T."/>
            <person name="Medema M.H."/>
            <person name="Devos D.P."/>
            <person name="Kaster A.-K."/>
            <person name="Ovreas L."/>
            <person name="Rohde M."/>
            <person name="Galperin M.Y."/>
            <person name="Jogler C."/>
        </authorList>
    </citation>
    <scope>NUCLEOTIDE SEQUENCE [LARGE SCALE GENOMIC DNA]</scope>
    <source>
        <strain evidence="2 3">Poly59</strain>
    </source>
</reference>
<dbReference type="OrthoDB" id="9779184at2"/>
<evidence type="ECO:0000313" key="3">
    <source>
        <dbReference type="Proteomes" id="UP000317977"/>
    </source>
</evidence>
<dbReference type="AlphaFoldDB" id="A0A5C6F4I2"/>
<comment type="caution">
    <text evidence="2">The sequence shown here is derived from an EMBL/GenBank/DDBJ whole genome shotgun (WGS) entry which is preliminary data.</text>
</comment>
<protein>
    <submittedName>
        <fullName evidence="2">Inosose dehydratase</fullName>
        <ecNumber evidence="2">4.2.1.44</ecNumber>
    </submittedName>
</protein>
<dbReference type="Pfam" id="PF01261">
    <property type="entry name" value="AP_endonuc_2"/>
    <property type="match status" value="1"/>
</dbReference>
<dbReference type="PANTHER" id="PTHR12110:SF41">
    <property type="entry name" value="INOSOSE DEHYDRATASE"/>
    <property type="match status" value="1"/>
</dbReference>
<accession>A0A5C6F4I2</accession>
<feature type="domain" description="Xylose isomerase-like TIM barrel" evidence="1">
    <location>
        <begin position="27"/>
        <end position="287"/>
    </location>
</feature>
<dbReference type="InterPro" id="IPR036237">
    <property type="entry name" value="Xyl_isomerase-like_sf"/>
</dbReference>
<keyword evidence="2" id="KW-0456">Lyase</keyword>
<dbReference type="PANTHER" id="PTHR12110">
    <property type="entry name" value="HYDROXYPYRUVATE ISOMERASE"/>
    <property type="match status" value="1"/>
</dbReference>
<dbReference type="RefSeq" id="WP_146534275.1">
    <property type="nucleotide sequence ID" value="NZ_SJPX01000002.1"/>
</dbReference>
<dbReference type="InterPro" id="IPR050312">
    <property type="entry name" value="IolE/XylAMocC-like"/>
</dbReference>
<dbReference type="Proteomes" id="UP000317977">
    <property type="component" value="Unassembled WGS sequence"/>
</dbReference>